<feature type="domain" description="Peptidase M16 C-terminal" evidence="3">
    <location>
        <begin position="199"/>
        <end position="374"/>
    </location>
</feature>
<dbReference type="PANTHER" id="PTHR11851">
    <property type="entry name" value="METALLOPROTEASE"/>
    <property type="match status" value="1"/>
</dbReference>
<evidence type="ECO:0000313" key="4">
    <source>
        <dbReference type="EMBL" id="PJK28134.1"/>
    </source>
</evidence>
<proteinExistence type="predicted"/>
<keyword evidence="5" id="KW-1185">Reference proteome</keyword>
<evidence type="ECO:0000259" key="2">
    <source>
        <dbReference type="Pfam" id="PF00675"/>
    </source>
</evidence>
<evidence type="ECO:0000256" key="1">
    <source>
        <dbReference type="SAM" id="SignalP"/>
    </source>
</evidence>
<evidence type="ECO:0000313" key="5">
    <source>
        <dbReference type="Proteomes" id="UP000229498"/>
    </source>
</evidence>
<gene>
    <name evidence="4" type="ORF">CVT23_19080</name>
</gene>
<evidence type="ECO:0000259" key="3">
    <source>
        <dbReference type="Pfam" id="PF05193"/>
    </source>
</evidence>
<feature type="signal peptide" evidence="1">
    <location>
        <begin position="1"/>
        <end position="23"/>
    </location>
</feature>
<dbReference type="Gene3D" id="3.30.830.10">
    <property type="entry name" value="Metalloenzyme, LuxS/M16 peptidase-like"/>
    <property type="match status" value="2"/>
</dbReference>
<feature type="chain" id="PRO_5014721730" evidence="1">
    <location>
        <begin position="24"/>
        <end position="453"/>
    </location>
</feature>
<name>A0A2M9FXF5_9PROT</name>
<dbReference type="OrthoDB" id="9811314at2"/>
<dbReference type="InterPro" id="IPR050361">
    <property type="entry name" value="MPP/UQCRC_Complex"/>
</dbReference>
<dbReference type="RefSeq" id="WP_109792882.1">
    <property type="nucleotide sequence ID" value="NZ_PHIG01000048.1"/>
</dbReference>
<dbReference type="AlphaFoldDB" id="A0A2M9FXF5"/>
<dbReference type="Pfam" id="PF00675">
    <property type="entry name" value="Peptidase_M16"/>
    <property type="match status" value="1"/>
</dbReference>
<dbReference type="InterPro" id="IPR007863">
    <property type="entry name" value="Peptidase_M16_C"/>
</dbReference>
<dbReference type="EMBL" id="PHIG01000048">
    <property type="protein sequence ID" value="PJK28134.1"/>
    <property type="molecule type" value="Genomic_DNA"/>
</dbReference>
<organism evidence="4 5">
    <name type="scientific">Minwuia thermotolerans</name>
    <dbReference type="NCBI Taxonomy" id="2056226"/>
    <lineage>
        <taxon>Bacteria</taxon>
        <taxon>Pseudomonadati</taxon>
        <taxon>Pseudomonadota</taxon>
        <taxon>Alphaproteobacteria</taxon>
        <taxon>Minwuiales</taxon>
        <taxon>Minwuiaceae</taxon>
        <taxon>Minwuia</taxon>
    </lineage>
</organism>
<accession>A0A2M9FXF5</accession>
<comment type="caution">
    <text evidence="4">The sequence shown here is derived from an EMBL/GenBank/DDBJ whole genome shotgun (WGS) entry which is preliminary data.</text>
</comment>
<dbReference type="InterPro" id="IPR011765">
    <property type="entry name" value="Pept_M16_N"/>
</dbReference>
<feature type="domain" description="Peptidase M16 N-terminal" evidence="2">
    <location>
        <begin position="59"/>
        <end position="192"/>
    </location>
</feature>
<sequence length="453" mass="48819">MMKGAMFLTAKFAAILLVVTAVAAAGRPAAGSEIVEVTSPGGVTAWLKQEEAIPMIAVSAIWRDGGAVSDPEGKAGRANLVSALLDEGAGEMDSQSFQTRLEEHGVRLSFEAGRDTFGMSLQTLTQNAGEAFRLAGLALTSPRFDADAIERMRQQILIRIARDLQNPNAIAGRVFSEVAFGDDPYGRSIDGTQESVTAIARDDLTGFVDNQLAKDRLIVGVVGDISPEDLKPLLDVAFGGLTETAAPAAEDKAELRQPGVRRVVPYDTPQTVFVFGAPGLARDDPDYEAARVMNHILGGGGFSSLLTEEIREKRGLTYGVYSYLRPMDRAALWLGGLSTSNDKAGEALDLLKETIRRFREEGPSDEQIEKAKANINGAFPLSLTSNRAIADLLVALQRYDLGKDYVERRPELINAVTREDVMRVAEDLLNLDRLIVTAVGLPEGLAEKTSETQ</sequence>
<dbReference type="PANTHER" id="PTHR11851:SF224">
    <property type="entry name" value="PROCESSING PROTEASE"/>
    <property type="match status" value="1"/>
</dbReference>
<dbReference type="SUPFAM" id="SSF63411">
    <property type="entry name" value="LuxS/MPP-like metallohydrolase"/>
    <property type="match status" value="2"/>
</dbReference>
<keyword evidence="1" id="KW-0732">Signal</keyword>
<reference evidence="4 5" key="1">
    <citation type="submission" date="2017-11" db="EMBL/GenBank/DDBJ databases">
        <title>Draft genome sequence of Rhizobiales bacterium SY3-13.</title>
        <authorList>
            <person name="Sun C."/>
        </authorList>
    </citation>
    <scope>NUCLEOTIDE SEQUENCE [LARGE SCALE GENOMIC DNA]</scope>
    <source>
        <strain evidence="4 5">SY3-13</strain>
    </source>
</reference>
<dbReference type="InterPro" id="IPR011249">
    <property type="entry name" value="Metalloenz_LuxS/M16"/>
</dbReference>
<dbReference type="Proteomes" id="UP000229498">
    <property type="component" value="Unassembled WGS sequence"/>
</dbReference>
<protein>
    <submittedName>
        <fullName evidence="4">Peptidase M16</fullName>
    </submittedName>
</protein>
<dbReference type="GO" id="GO:0046872">
    <property type="term" value="F:metal ion binding"/>
    <property type="evidence" value="ECO:0007669"/>
    <property type="project" value="InterPro"/>
</dbReference>
<dbReference type="Pfam" id="PF05193">
    <property type="entry name" value="Peptidase_M16_C"/>
    <property type="match status" value="1"/>
</dbReference>